<reference evidence="1 2" key="1">
    <citation type="submission" date="2024-03" db="EMBL/GenBank/DDBJ databases">
        <title>Draft genome sequence of Pseudonocardia tropica JCM 19149.</title>
        <authorList>
            <person name="Butdee W."/>
            <person name="Duangmal K."/>
        </authorList>
    </citation>
    <scope>NUCLEOTIDE SEQUENCE [LARGE SCALE GENOMIC DNA]</scope>
    <source>
        <strain evidence="1 2">JCM 19149</strain>
    </source>
</reference>
<dbReference type="EMBL" id="JBEDNP010000051">
    <property type="protein sequence ID" value="MEQ3542505.1"/>
    <property type="molecule type" value="Genomic_DNA"/>
</dbReference>
<dbReference type="Proteomes" id="UP001464923">
    <property type="component" value="Unassembled WGS sequence"/>
</dbReference>
<evidence type="ECO:0000313" key="1">
    <source>
        <dbReference type="EMBL" id="MEQ3542505.1"/>
    </source>
</evidence>
<protein>
    <submittedName>
        <fullName evidence="1">Uncharacterized protein</fullName>
    </submittedName>
</protein>
<dbReference type="RefSeq" id="WP_345650421.1">
    <property type="nucleotide sequence ID" value="NZ_BAABLY010000065.1"/>
</dbReference>
<organism evidence="1 2">
    <name type="scientific">Pseudonocardia tropica</name>
    <dbReference type="NCBI Taxonomy" id="681289"/>
    <lineage>
        <taxon>Bacteria</taxon>
        <taxon>Bacillati</taxon>
        <taxon>Actinomycetota</taxon>
        <taxon>Actinomycetes</taxon>
        <taxon>Pseudonocardiales</taxon>
        <taxon>Pseudonocardiaceae</taxon>
        <taxon>Pseudonocardia</taxon>
    </lineage>
</organism>
<keyword evidence="2" id="KW-1185">Reference proteome</keyword>
<evidence type="ECO:0000313" key="2">
    <source>
        <dbReference type="Proteomes" id="UP001464923"/>
    </source>
</evidence>
<accession>A0ABV1K2S3</accession>
<name>A0ABV1K2S3_9PSEU</name>
<sequence length="49" mass="5067">MFVACAVNGDLGEDTTFAALSAIRDAEDRGVDHDAATVAAILRSVLTDT</sequence>
<comment type="caution">
    <text evidence="1">The sequence shown here is derived from an EMBL/GenBank/DDBJ whole genome shotgun (WGS) entry which is preliminary data.</text>
</comment>
<proteinExistence type="predicted"/>
<gene>
    <name evidence="1" type="ORF">WHI96_27220</name>
</gene>